<sequence length="62" mass="7313">TGERPYKCKECEKTFRCASNLLSHHKTHLKKKSSCTVCRKTFSGKRALLQHQRVHRDEKPCR</sequence>
<accession>A0A851CZQ4</accession>
<feature type="non-terminal residue" evidence="9">
    <location>
        <position position="1"/>
    </location>
</feature>
<proteinExistence type="predicted"/>
<evidence type="ECO:0000256" key="4">
    <source>
        <dbReference type="ARBA" id="ARBA00022771"/>
    </source>
</evidence>
<feature type="non-terminal residue" evidence="9">
    <location>
        <position position="62"/>
    </location>
</feature>
<dbReference type="SMART" id="SM00355">
    <property type="entry name" value="ZnF_C2H2"/>
    <property type="match status" value="2"/>
</dbReference>
<evidence type="ECO:0000256" key="3">
    <source>
        <dbReference type="ARBA" id="ARBA00022737"/>
    </source>
</evidence>
<dbReference type="EMBL" id="WEIV01061272">
    <property type="protein sequence ID" value="NWI61880.1"/>
    <property type="molecule type" value="Genomic_DNA"/>
</dbReference>
<evidence type="ECO:0000313" key="9">
    <source>
        <dbReference type="EMBL" id="NWI61880.1"/>
    </source>
</evidence>
<evidence type="ECO:0000313" key="10">
    <source>
        <dbReference type="Proteomes" id="UP000642973"/>
    </source>
</evidence>
<comment type="subcellular location">
    <subcellularLocation>
        <location evidence="1">Nucleus</location>
    </subcellularLocation>
</comment>
<keyword evidence="10" id="KW-1185">Reference proteome</keyword>
<reference evidence="9" key="1">
    <citation type="submission" date="2019-10" db="EMBL/GenBank/DDBJ databases">
        <title>Bird 10,000 Genomes (B10K) Project - Family phase.</title>
        <authorList>
            <person name="Zhang G."/>
        </authorList>
    </citation>
    <scope>NUCLEOTIDE SEQUENCE</scope>
    <source>
        <strain evidence="9">B10K-DU-002-55</strain>
        <tissue evidence="9">Muscle</tissue>
    </source>
</reference>
<evidence type="ECO:0000259" key="8">
    <source>
        <dbReference type="PROSITE" id="PS50157"/>
    </source>
</evidence>
<evidence type="ECO:0000256" key="5">
    <source>
        <dbReference type="ARBA" id="ARBA00022833"/>
    </source>
</evidence>
<dbReference type="PANTHER" id="PTHR23226">
    <property type="entry name" value="ZINC FINGER AND SCAN DOMAIN-CONTAINING"/>
    <property type="match status" value="1"/>
</dbReference>
<dbReference type="FunFam" id="3.30.160.60:FF:000446">
    <property type="entry name" value="Zinc finger protein"/>
    <property type="match status" value="1"/>
</dbReference>
<dbReference type="InterPro" id="IPR036236">
    <property type="entry name" value="Znf_C2H2_sf"/>
</dbReference>
<dbReference type="SUPFAM" id="SSF57667">
    <property type="entry name" value="beta-beta-alpha zinc fingers"/>
    <property type="match status" value="2"/>
</dbReference>
<dbReference type="Pfam" id="PF00096">
    <property type="entry name" value="zf-C2H2"/>
    <property type="match status" value="2"/>
</dbReference>
<dbReference type="GO" id="GO:0008270">
    <property type="term" value="F:zinc ion binding"/>
    <property type="evidence" value="ECO:0007669"/>
    <property type="project" value="UniProtKB-KW"/>
</dbReference>
<evidence type="ECO:0000256" key="1">
    <source>
        <dbReference type="ARBA" id="ARBA00004123"/>
    </source>
</evidence>
<dbReference type="AlphaFoldDB" id="A0A851CZQ4"/>
<protein>
    <submittedName>
        <fullName evidence="9">Z354B protein</fullName>
    </submittedName>
</protein>
<dbReference type="FunFam" id="3.30.160.60:FF:000671">
    <property type="entry name" value="Zinc finger protein 26"/>
    <property type="match status" value="1"/>
</dbReference>
<dbReference type="PROSITE" id="PS50157">
    <property type="entry name" value="ZINC_FINGER_C2H2_2"/>
    <property type="match status" value="2"/>
</dbReference>
<dbReference type="GO" id="GO:0005634">
    <property type="term" value="C:nucleus"/>
    <property type="evidence" value="ECO:0007669"/>
    <property type="project" value="UniProtKB-SubCell"/>
</dbReference>
<feature type="domain" description="C2H2-type" evidence="8">
    <location>
        <begin position="33"/>
        <end position="60"/>
    </location>
</feature>
<keyword evidence="5" id="KW-0862">Zinc</keyword>
<dbReference type="PANTHER" id="PTHR23226:SF416">
    <property type="entry name" value="FI01424P"/>
    <property type="match status" value="1"/>
</dbReference>
<dbReference type="GO" id="GO:0000978">
    <property type="term" value="F:RNA polymerase II cis-regulatory region sequence-specific DNA binding"/>
    <property type="evidence" value="ECO:0007669"/>
    <property type="project" value="TreeGrafter"/>
</dbReference>
<dbReference type="Proteomes" id="UP000642973">
    <property type="component" value="Unassembled WGS sequence"/>
</dbReference>
<name>A0A851CZQ4_CALVR</name>
<organism evidence="9 10">
    <name type="scientific">Calyptomena viridis</name>
    <name type="common">Lesser green broadbill</name>
    <dbReference type="NCBI Taxonomy" id="135972"/>
    <lineage>
        <taxon>Eukaryota</taxon>
        <taxon>Metazoa</taxon>
        <taxon>Chordata</taxon>
        <taxon>Craniata</taxon>
        <taxon>Vertebrata</taxon>
        <taxon>Euteleostomi</taxon>
        <taxon>Archelosauria</taxon>
        <taxon>Archosauria</taxon>
        <taxon>Dinosauria</taxon>
        <taxon>Saurischia</taxon>
        <taxon>Theropoda</taxon>
        <taxon>Coelurosauria</taxon>
        <taxon>Aves</taxon>
        <taxon>Neognathae</taxon>
        <taxon>Neoaves</taxon>
        <taxon>Telluraves</taxon>
        <taxon>Australaves</taxon>
        <taxon>Passeriformes</taxon>
        <taxon>Eurylaimidae</taxon>
        <taxon>Calyptomena</taxon>
    </lineage>
</organism>
<dbReference type="InterPro" id="IPR013087">
    <property type="entry name" value="Znf_C2H2_type"/>
</dbReference>
<keyword evidence="3" id="KW-0677">Repeat</keyword>
<dbReference type="Gene3D" id="3.30.160.60">
    <property type="entry name" value="Classic Zinc Finger"/>
    <property type="match status" value="2"/>
</dbReference>
<gene>
    <name evidence="9" type="primary">Znf354b</name>
    <name evidence="9" type="ORF">CALVIR_R14363</name>
</gene>
<evidence type="ECO:0000256" key="2">
    <source>
        <dbReference type="ARBA" id="ARBA00022723"/>
    </source>
</evidence>
<keyword evidence="6" id="KW-0539">Nucleus</keyword>
<dbReference type="PROSITE" id="PS00028">
    <property type="entry name" value="ZINC_FINGER_C2H2_1"/>
    <property type="match status" value="2"/>
</dbReference>
<evidence type="ECO:0000256" key="7">
    <source>
        <dbReference type="PROSITE-ProRule" id="PRU00042"/>
    </source>
</evidence>
<evidence type="ECO:0000256" key="6">
    <source>
        <dbReference type="ARBA" id="ARBA00023242"/>
    </source>
</evidence>
<keyword evidence="2" id="KW-0479">Metal-binding</keyword>
<comment type="caution">
    <text evidence="9">The sequence shown here is derived from an EMBL/GenBank/DDBJ whole genome shotgun (WGS) entry which is preliminary data.</text>
</comment>
<keyword evidence="4 7" id="KW-0863">Zinc-finger</keyword>
<feature type="domain" description="C2H2-type" evidence="8">
    <location>
        <begin position="6"/>
        <end position="33"/>
    </location>
</feature>
<dbReference type="GO" id="GO:0000981">
    <property type="term" value="F:DNA-binding transcription factor activity, RNA polymerase II-specific"/>
    <property type="evidence" value="ECO:0007669"/>
    <property type="project" value="TreeGrafter"/>
</dbReference>